<dbReference type="PANTHER" id="PTHR34475">
    <property type="match status" value="1"/>
</dbReference>
<dbReference type="InterPro" id="IPR001387">
    <property type="entry name" value="Cro/C1-type_HTH"/>
</dbReference>
<accession>A0A9X1TY15</accession>
<name>A0A9X1TY15_9SPHN</name>
<keyword evidence="5" id="KW-1185">Reference proteome</keyword>
<evidence type="ECO:0000256" key="2">
    <source>
        <dbReference type="SAM" id="Phobius"/>
    </source>
</evidence>
<evidence type="ECO:0000259" key="3">
    <source>
        <dbReference type="SMART" id="SM00530"/>
    </source>
</evidence>
<comment type="caution">
    <text evidence="4">The sequence shown here is derived from an EMBL/GenBank/DDBJ whole genome shotgun (WGS) entry which is preliminary data.</text>
</comment>
<sequence>MDETEPEDVVTVGQRLREAREAKGLSVEDIAAQTRIPTRHLTSLEESDWDKLPAATYSIGFAKNYAAAIGLDRTEIGDQLRAEMGGTRLPTAFPEVYETVDPARTMPKGLVIGALALLVVVVLALSWLSNRSMKADEPVAQPVETAPPPASVAAPAASTSAVPAGAVVITAVEPVWVAIKDGGTSLKQGEMAAGESFEIPATASAPVITTGKPEAIRISVGTVQAPSIGPAGKRVSNISLKAADLMRAPATGSAPPTAAAPPAVESRPSNRPAARQSIPPAPPAVTDAAAQSAETNTSDVAAGQ</sequence>
<dbReference type="GO" id="GO:0003677">
    <property type="term" value="F:DNA binding"/>
    <property type="evidence" value="ECO:0007669"/>
    <property type="project" value="InterPro"/>
</dbReference>
<dbReference type="SMART" id="SM00530">
    <property type="entry name" value="HTH_XRE"/>
    <property type="match status" value="1"/>
</dbReference>
<dbReference type="Gene3D" id="1.10.260.40">
    <property type="entry name" value="lambda repressor-like DNA-binding domains"/>
    <property type="match status" value="1"/>
</dbReference>
<feature type="compositionally biased region" description="Low complexity" evidence="1">
    <location>
        <begin position="284"/>
        <end position="293"/>
    </location>
</feature>
<evidence type="ECO:0000313" key="5">
    <source>
        <dbReference type="Proteomes" id="UP001139410"/>
    </source>
</evidence>
<gene>
    <name evidence="4" type="ORF">LVY65_12030</name>
</gene>
<keyword evidence="2" id="KW-1133">Transmembrane helix</keyword>
<dbReference type="CDD" id="cd00093">
    <property type="entry name" value="HTH_XRE"/>
    <property type="match status" value="1"/>
</dbReference>
<evidence type="ECO:0000256" key="1">
    <source>
        <dbReference type="SAM" id="MobiDB-lite"/>
    </source>
</evidence>
<dbReference type="PANTHER" id="PTHR34475:SF1">
    <property type="entry name" value="CYTOSKELETON PROTEIN RODZ"/>
    <property type="match status" value="1"/>
</dbReference>
<keyword evidence="2" id="KW-0812">Transmembrane</keyword>
<dbReference type="InterPro" id="IPR025194">
    <property type="entry name" value="RodZ-like_C"/>
</dbReference>
<feature type="region of interest" description="Disordered" evidence="1">
    <location>
        <begin position="249"/>
        <end position="304"/>
    </location>
</feature>
<reference evidence="4" key="1">
    <citation type="submission" date="2022-01" db="EMBL/GenBank/DDBJ databases">
        <authorList>
            <person name="Jo J.-H."/>
            <person name="Im W.-T."/>
        </authorList>
    </citation>
    <scope>NUCLEOTIDE SEQUENCE</scope>
    <source>
        <strain evidence="4">G124</strain>
    </source>
</reference>
<dbReference type="AlphaFoldDB" id="A0A9X1TY15"/>
<evidence type="ECO:0000313" key="4">
    <source>
        <dbReference type="EMBL" id="MCF2515785.1"/>
    </source>
</evidence>
<dbReference type="Proteomes" id="UP001139410">
    <property type="component" value="Unassembled WGS sequence"/>
</dbReference>
<feature type="transmembrane region" description="Helical" evidence="2">
    <location>
        <begin position="110"/>
        <end position="128"/>
    </location>
</feature>
<dbReference type="RefSeq" id="WP_235068493.1">
    <property type="nucleotide sequence ID" value="NZ_JAKFGM010000003.1"/>
</dbReference>
<dbReference type="Pfam" id="PF13464">
    <property type="entry name" value="RodZ_C"/>
    <property type="match status" value="1"/>
</dbReference>
<dbReference type="InterPro" id="IPR010982">
    <property type="entry name" value="Lambda_DNA-bd_dom_sf"/>
</dbReference>
<dbReference type="EMBL" id="JAKFGM010000003">
    <property type="protein sequence ID" value="MCF2515785.1"/>
    <property type="molecule type" value="Genomic_DNA"/>
</dbReference>
<proteinExistence type="predicted"/>
<organism evidence="4 5">
    <name type="scientific">Sphingomonas cremea</name>
    <dbReference type="NCBI Taxonomy" id="2904799"/>
    <lineage>
        <taxon>Bacteria</taxon>
        <taxon>Pseudomonadati</taxon>
        <taxon>Pseudomonadota</taxon>
        <taxon>Alphaproteobacteria</taxon>
        <taxon>Sphingomonadales</taxon>
        <taxon>Sphingomonadaceae</taxon>
        <taxon>Sphingomonas</taxon>
    </lineage>
</organism>
<feature type="compositionally biased region" description="Polar residues" evidence="1">
    <location>
        <begin position="294"/>
        <end position="304"/>
    </location>
</feature>
<feature type="domain" description="HTH cro/C1-type" evidence="3">
    <location>
        <begin position="15"/>
        <end position="76"/>
    </location>
</feature>
<feature type="compositionally biased region" description="Low complexity" evidence="1">
    <location>
        <begin position="249"/>
        <end position="263"/>
    </location>
</feature>
<dbReference type="SUPFAM" id="SSF47413">
    <property type="entry name" value="lambda repressor-like DNA-binding domains"/>
    <property type="match status" value="1"/>
</dbReference>
<dbReference type="Pfam" id="PF13413">
    <property type="entry name" value="HTH_25"/>
    <property type="match status" value="1"/>
</dbReference>
<keyword evidence="2" id="KW-0472">Membrane</keyword>
<protein>
    <submittedName>
        <fullName evidence="4">Helix-turn-helix domain-containing protein</fullName>
    </submittedName>
</protein>
<dbReference type="InterPro" id="IPR050400">
    <property type="entry name" value="Bact_Cytoskel_RodZ"/>
</dbReference>